<evidence type="ECO:0000313" key="8">
    <source>
        <dbReference type="EMBL" id="AYO87925.1"/>
    </source>
</evidence>
<keyword evidence="5" id="KW-1035">Host cytoplasm</keyword>
<proteinExistence type="predicted"/>
<accession>A0A1S7DLW2</accession>
<dbReference type="EMBL" id="MH320548">
    <property type="protein sequence ID" value="AYO87755.1"/>
    <property type="molecule type" value="Genomic_DNA"/>
</dbReference>
<dbReference type="GO" id="GO:0044423">
    <property type="term" value="C:virion component"/>
    <property type="evidence" value="ECO:0007669"/>
    <property type="project" value="UniProtKB-KW"/>
</dbReference>
<keyword evidence="4" id="KW-0426">Late protein</keyword>
<evidence type="ECO:0000256" key="2">
    <source>
        <dbReference type="ARBA" id="ARBA00004328"/>
    </source>
</evidence>
<dbReference type="InterPro" id="IPR008445">
    <property type="entry name" value="A15"/>
</dbReference>
<dbReference type="EMBL" id="MH320550">
    <property type="protein sequence ID" value="AYO88095.1"/>
    <property type="molecule type" value="Genomic_DNA"/>
</dbReference>
<organism evidence="6">
    <name type="scientific">Molluscum contagiosum virus subtype 2</name>
    <name type="common">MOCV</name>
    <name type="synonym">MCVII</name>
    <dbReference type="NCBI Taxonomy" id="10281"/>
    <lineage>
        <taxon>Viruses</taxon>
        <taxon>Varidnaviria</taxon>
        <taxon>Bamfordvirae</taxon>
        <taxon>Nucleocytoviricota</taxon>
        <taxon>Pokkesviricetes</taxon>
        <taxon>Chitovirales</taxon>
        <taxon>Poxviridae</taxon>
        <taxon>Chordopoxvirinae</taxon>
        <taxon>Molluscipoxvirus</taxon>
        <taxon>Molluscipoxvirus molluscum</taxon>
        <taxon>Molluscum contagiosum virus</taxon>
    </lineage>
</organism>
<dbReference type="EMBL" id="MH320556">
    <property type="protein sequence ID" value="AYO89143.1"/>
    <property type="molecule type" value="Genomic_DNA"/>
</dbReference>
<evidence type="ECO:0000313" key="9">
    <source>
        <dbReference type="EMBL" id="AYO88095.1"/>
    </source>
</evidence>
<dbReference type="EMBL" id="KY040274">
    <property type="protein sequence ID" value="AQY16693.1"/>
    <property type="molecule type" value="Genomic_DNA"/>
</dbReference>
<dbReference type="Proteomes" id="UP000315637">
    <property type="component" value="Segment"/>
</dbReference>
<dbReference type="Proteomes" id="UP000317891">
    <property type="component" value="Segment"/>
</dbReference>
<gene>
    <name evidence="6" type="primary">MC120L</name>
</gene>
<evidence type="ECO:0000313" key="11">
    <source>
        <dbReference type="EMBL" id="AYO89143.1"/>
    </source>
</evidence>
<name>A0A1S7DLW2_MCV2</name>
<evidence type="ECO:0000313" key="6">
    <source>
        <dbReference type="EMBL" id="AQY16693.1"/>
    </source>
</evidence>
<dbReference type="GO" id="GO:0030430">
    <property type="term" value="C:host cell cytoplasm"/>
    <property type="evidence" value="ECO:0007669"/>
    <property type="project" value="UniProtKB-SubCell"/>
</dbReference>
<comment type="subcellular location">
    <subcellularLocation>
        <location evidence="1">Host cytoplasm</location>
    </subcellularLocation>
    <subcellularLocation>
        <location evidence="2">Virion</location>
    </subcellularLocation>
</comment>
<evidence type="ECO:0000313" key="7">
    <source>
        <dbReference type="EMBL" id="AYO87755.1"/>
    </source>
</evidence>
<evidence type="ECO:0000256" key="3">
    <source>
        <dbReference type="ARBA" id="ARBA00022844"/>
    </source>
</evidence>
<evidence type="ECO:0000256" key="1">
    <source>
        <dbReference type="ARBA" id="ARBA00004192"/>
    </source>
</evidence>
<organismHost>
    <name type="scientific">Homo sapiens</name>
    <name type="common">Human</name>
    <dbReference type="NCBI Taxonomy" id="9606"/>
</organismHost>
<dbReference type="Pfam" id="PF05846">
    <property type="entry name" value="Chordopox_A15"/>
    <property type="match status" value="1"/>
</dbReference>
<sequence length="96" mass="10966">MFVADNTLLLLPRDTPWPSGLAAGGRVLTPFNARAYVRVAHTDEPFDVDERVPAVCMVNPTYEQLLRTCVLLRRRRWGGELQLLLERRRDAQPFCG</sequence>
<evidence type="ECO:0000313" key="10">
    <source>
        <dbReference type="EMBL" id="AYO88265.1"/>
    </source>
</evidence>
<protein>
    <submittedName>
        <fullName evidence="6">MC120</fullName>
    </submittedName>
</protein>
<dbReference type="Proteomes" id="UP000319755">
    <property type="component" value="Genome"/>
</dbReference>
<dbReference type="EMBL" id="MH320551">
    <property type="protein sequence ID" value="AYO88265.1"/>
    <property type="molecule type" value="Genomic_DNA"/>
</dbReference>
<evidence type="ECO:0000256" key="5">
    <source>
        <dbReference type="ARBA" id="ARBA00023200"/>
    </source>
</evidence>
<keyword evidence="3" id="KW-0946">Virion</keyword>
<dbReference type="Proteomes" id="UP000320664">
    <property type="component" value="Segment"/>
</dbReference>
<evidence type="ECO:0000256" key="4">
    <source>
        <dbReference type="ARBA" id="ARBA00022921"/>
    </source>
</evidence>
<reference evidence="7" key="2">
    <citation type="journal article" date="2018" name="Viruses">
        <title>New Insights into the Evolutionary and Genomic Landscape of Molluscum Contagiosum Virus (MCV) based on Nine MCV1 and Six MCV2 Complete Genome Sequences.</title>
        <authorList>
            <person name="Zorec T."/>
            <person name="Kutnjak D."/>
            <person name="Hosnjak L."/>
            <person name="Kusar B."/>
            <person name="Trcko K."/>
            <person name="Kocjan B."/>
            <person name="Li Y."/>
            <person name="Krizmaric M."/>
            <person name="Miljkovic J."/>
            <person name="Ravnikar M."/>
            <person name="Poljak M."/>
        </authorList>
    </citation>
    <scope>NUCLEOTIDE SEQUENCE [LARGE SCALE GENOMIC DNA]</scope>
    <source>
        <strain evidence="7">MCV2_MB98</strain>
        <strain evidence="8">MCV2_MC313</strain>
        <strain evidence="9">MCV2_MC316</strain>
        <strain evidence="10">MCV2_MC332</strain>
        <strain evidence="11">MCV2_MC515</strain>
    </source>
</reference>
<reference evidence="6" key="1">
    <citation type="journal article" date="2017" name="J. Gen. Virol.">
        <title>Recombination events and variability among full-length genomes of co-circulating molluscum contagiosum virus subtypes 1 and 2.</title>
        <authorList>
            <person name="Lopez-Bueno A."/>
            <person name="Parras-Molto M."/>
            <person name="Lopez-Barrantes O."/>
            <person name="Belda S."/>
            <person name="Alejo A."/>
        </authorList>
    </citation>
    <scope>NUCLEOTIDE SEQUENCE</scope>
    <source>
        <strain evidence="6">Madrid 2016_1</strain>
    </source>
</reference>
<dbReference type="Proteomes" id="UP000317568">
    <property type="component" value="Genome"/>
</dbReference>
<reference evidence="7" key="3">
    <citation type="submission" date="2018-05" db="EMBL/GenBank/DDBJ databases">
        <authorList>
            <person name="Zorec T.M."/>
            <person name="Hosnjak L."/>
            <person name="Kutnjak D."/>
            <person name="Kusar B."/>
            <person name="Trcko K."/>
            <person name="Kocjan B.J."/>
            <person name="Li Y."/>
            <person name="Krizmaric M."/>
            <person name="Miljkovic J."/>
            <person name="Ravnikar M."/>
            <person name="Poljak M."/>
        </authorList>
    </citation>
    <scope>NUCLEOTIDE SEQUENCE</scope>
    <source>
        <strain evidence="7">MCV2_MB98</strain>
        <strain evidence="8">MCV2_MC313</strain>
        <strain evidence="9">MCV2_MC316</strain>
        <strain evidence="10">MCV2_MC332</strain>
        <strain evidence="11">MCV2_MC515</strain>
    </source>
</reference>
<dbReference type="EMBL" id="MH320549">
    <property type="protein sequence ID" value="AYO87925.1"/>
    <property type="molecule type" value="Genomic_DNA"/>
</dbReference>
<dbReference type="Proteomes" id="UP000320816">
    <property type="component" value="Segment"/>
</dbReference>